<keyword evidence="3" id="KW-1185">Reference proteome</keyword>
<dbReference type="PRINTS" id="PR00111">
    <property type="entry name" value="ABHYDROLASE"/>
</dbReference>
<gene>
    <name evidence="2" type="ORF">RD2015_4141</name>
</gene>
<protein>
    <submittedName>
        <fullName evidence="2">Fluoroacetate dehalogenase</fullName>
    </submittedName>
</protein>
<dbReference type="SUPFAM" id="SSF53474">
    <property type="entry name" value="alpha/beta-Hydrolases"/>
    <property type="match status" value="1"/>
</dbReference>
<evidence type="ECO:0000313" key="2">
    <source>
        <dbReference type="EMBL" id="ALV08590.1"/>
    </source>
</evidence>
<dbReference type="PANTHER" id="PTHR43798">
    <property type="entry name" value="MONOACYLGLYCEROL LIPASE"/>
    <property type="match status" value="1"/>
</dbReference>
<name>A0A0U3LB74_9BURK</name>
<accession>A0A0U3LB74</accession>
<dbReference type="EMBL" id="CP013729">
    <property type="protein sequence ID" value="ALV08590.1"/>
    <property type="molecule type" value="Genomic_DNA"/>
</dbReference>
<evidence type="ECO:0000313" key="3">
    <source>
        <dbReference type="Proteomes" id="UP000060699"/>
    </source>
</evidence>
<organism evidence="2 3">
    <name type="scientific">Roseateles depolymerans</name>
    <dbReference type="NCBI Taxonomy" id="76731"/>
    <lineage>
        <taxon>Bacteria</taxon>
        <taxon>Pseudomonadati</taxon>
        <taxon>Pseudomonadota</taxon>
        <taxon>Betaproteobacteria</taxon>
        <taxon>Burkholderiales</taxon>
        <taxon>Sphaerotilaceae</taxon>
        <taxon>Roseateles</taxon>
    </lineage>
</organism>
<dbReference type="GO" id="GO:0047372">
    <property type="term" value="F:monoacylglycerol lipase activity"/>
    <property type="evidence" value="ECO:0007669"/>
    <property type="project" value="TreeGrafter"/>
</dbReference>
<dbReference type="GO" id="GO:0016020">
    <property type="term" value="C:membrane"/>
    <property type="evidence" value="ECO:0007669"/>
    <property type="project" value="TreeGrafter"/>
</dbReference>
<dbReference type="AlphaFoldDB" id="A0A0U3LB74"/>
<sequence>MWLLRWRRSLASGWSLTSAGRALLSSLFRPTYRPTFRPLSRPLSWPLALSAAVLAGCGAMPNTGTQRLVGGPVVYTYVGQGKPVVVLQSSIGDGRDPWVPVLSELRDRYTVFAYDRPGYGDSTATPPTPRNPCGIATELHDLLHASGIQPPYLLVGHSMGGLYQYAFSRLYPDEVAGLVLVDAVHPMHTRRMQVEVPLMANMLESMSRRVFRGMMQAEYLQQTDCVDALLPKRRPDVPVRVLTRTVYTQEETISGFEAMVHGLEPNWLPLIGGKGIQPVEGAGHYIQRDHPEAVVKAVDEVAQEIRERAAAAAATSSAPAPVAPAAASAAGTGATVAPASAAPSASAPSATGTASPVRSAASAASAP</sequence>
<evidence type="ECO:0000256" key="1">
    <source>
        <dbReference type="SAM" id="MobiDB-lite"/>
    </source>
</evidence>
<reference evidence="2 3" key="1">
    <citation type="submission" date="2015-12" db="EMBL/GenBank/DDBJ databases">
        <title>Complete genome of Roseateles depolymerans KCTC 42856.</title>
        <authorList>
            <person name="Kim K.M."/>
        </authorList>
    </citation>
    <scope>NUCLEOTIDE SEQUENCE [LARGE SCALE GENOMIC DNA]</scope>
    <source>
        <strain evidence="2 3">KCTC 42856</strain>
    </source>
</reference>
<dbReference type="PANTHER" id="PTHR43798:SF5">
    <property type="entry name" value="MONOACYLGLYCEROL LIPASE ABHD6"/>
    <property type="match status" value="1"/>
</dbReference>
<dbReference type="InterPro" id="IPR029058">
    <property type="entry name" value="AB_hydrolase_fold"/>
</dbReference>
<feature type="region of interest" description="Disordered" evidence="1">
    <location>
        <begin position="313"/>
        <end position="367"/>
    </location>
</feature>
<dbReference type="InterPro" id="IPR050266">
    <property type="entry name" value="AB_hydrolase_sf"/>
</dbReference>
<dbReference type="Proteomes" id="UP000060699">
    <property type="component" value="Chromosome"/>
</dbReference>
<dbReference type="STRING" id="76731.RD2015_4141"/>
<proteinExistence type="predicted"/>
<dbReference type="RefSeq" id="WP_058936527.1">
    <property type="nucleotide sequence ID" value="NZ_CP013729.1"/>
</dbReference>
<dbReference type="OrthoDB" id="7185741at2"/>
<dbReference type="Pfam" id="PF00561">
    <property type="entry name" value="Abhydrolase_1"/>
    <property type="match status" value="1"/>
</dbReference>
<dbReference type="InterPro" id="IPR000073">
    <property type="entry name" value="AB_hydrolase_1"/>
</dbReference>
<dbReference type="KEGG" id="rdp:RD2015_4141"/>
<dbReference type="GO" id="GO:0046464">
    <property type="term" value="P:acylglycerol catabolic process"/>
    <property type="evidence" value="ECO:0007669"/>
    <property type="project" value="TreeGrafter"/>
</dbReference>
<dbReference type="Gene3D" id="3.40.50.1820">
    <property type="entry name" value="alpha/beta hydrolase"/>
    <property type="match status" value="1"/>
</dbReference>